<proteinExistence type="predicted"/>
<organism evidence="1 2">
    <name type="scientific">Aspergillus transmontanensis</name>
    <dbReference type="NCBI Taxonomy" id="1034304"/>
    <lineage>
        <taxon>Eukaryota</taxon>
        <taxon>Fungi</taxon>
        <taxon>Dikarya</taxon>
        <taxon>Ascomycota</taxon>
        <taxon>Pezizomycotina</taxon>
        <taxon>Eurotiomycetes</taxon>
        <taxon>Eurotiomycetidae</taxon>
        <taxon>Eurotiales</taxon>
        <taxon>Aspergillaceae</taxon>
        <taxon>Aspergillus</taxon>
        <taxon>Aspergillus subgen. Circumdati</taxon>
    </lineage>
</organism>
<dbReference type="Proteomes" id="UP000325433">
    <property type="component" value="Unassembled WGS sequence"/>
</dbReference>
<dbReference type="EMBL" id="ML738300">
    <property type="protein sequence ID" value="KAE8317810.1"/>
    <property type="molecule type" value="Genomic_DNA"/>
</dbReference>
<protein>
    <submittedName>
        <fullName evidence="1">Uncharacterized protein</fullName>
    </submittedName>
</protein>
<sequence length="282" mass="33251">MAQSPQIDSITALKEFQDEFRDEFRLYTSFLQQFIPFLMEDFDVDVNLISLPDCEENESLDEEHLRYSIMHRLLEEFWDIYSEDEVDPNIETIDDIVDYSFLVKVFYWYLNRKPREPSNLRRAKDVEILAQRVQRRRQMFNENLISLLEVQREATHQRIEKEASKRIKREAVIKKVPSQQGSLSITQDYPARQQSPLESEHIQSEAGPIPVEQVPIILENLGPVDRTKILDTMIDKVLNKYESRYGRFLRSDTGHNLKAILEGNLNPQVRAICDAGMFDLRR</sequence>
<evidence type="ECO:0000313" key="1">
    <source>
        <dbReference type="EMBL" id="KAE8317810.1"/>
    </source>
</evidence>
<accession>A0A5N6WEI1</accession>
<gene>
    <name evidence="1" type="ORF">BDV41DRAFT_572686</name>
</gene>
<reference evidence="2" key="1">
    <citation type="submission" date="2019-04" db="EMBL/GenBank/DDBJ databases">
        <title>Friends and foes A comparative genomics studyof 23 Aspergillus species from section Flavi.</title>
        <authorList>
            <consortium name="DOE Joint Genome Institute"/>
            <person name="Kjaerbolling I."/>
            <person name="Vesth T."/>
            <person name="Frisvad J.C."/>
            <person name="Nybo J.L."/>
            <person name="Theobald S."/>
            <person name="Kildgaard S."/>
            <person name="Isbrandt T."/>
            <person name="Kuo A."/>
            <person name="Sato A."/>
            <person name="Lyhne E.K."/>
            <person name="Kogle M.E."/>
            <person name="Wiebenga A."/>
            <person name="Kun R.S."/>
            <person name="Lubbers R.J."/>
            <person name="Makela M.R."/>
            <person name="Barry K."/>
            <person name="Chovatia M."/>
            <person name="Clum A."/>
            <person name="Daum C."/>
            <person name="Haridas S."/>
            <person name="He G."/>
            <person name="LaButti K."/>
            <person name="Lipzen A."/>
            <person name="Mondo S."/>
            <person name="Riley R."/>
            <person name="Salamov A."/>
            <person name="Simmons B.A."/>
            <person name="Magnuson J.K."/>
            <person name="Henrissat B."/>
            <person name="Mortensen U.H."/>
            <person name="Larsen T.O."/>
            <person name="Devries R.P."/>
            <person name="Grigoriev I.V."/>
            <person name="Machida M."/>
            <person name="Baker S.E."/>
            <person name="Andersen M.R."/>
        </authorList>
    </citation>
    <scope>NUCLEOTIDE SEQUENCE [LARGE SCALE GENOMIC DNA]</scope>
    <source>
        <strain evidence="2">CBS 130015</strain>
    </source>
</reference>
<keyword evidence="2" id="KW-1185">Reference proteome</keyword>
<dbReference type="AlphaFoldDB" id="A0A5N6WEI1"/>
<evidence type="ECO:0000313" key="2">
    <source>
        <dbReference type="Proteomes" id="UP000325433"/>
    </source>
</evidence>
<name>A0A5N6WEI1_9EURO</name>